<keyword evidence="4" id="KW-1185">Reference proteome</keyword>
<evidence type="ECO:0000313" key="3">
    <source>
        <dbReference type="EMBL" id="CAJ1395970.1"/>
    </source>
</evidence>
<dbReference type="EMBL" id="CAUJNA010003216">
    <property type="protein sequence ID" value="CAJ1395970.1"/>
    <property type="molecule type" value="Genomic_DNA"/>
</dbReference>
<feature type="region of interest" description="Disordered" evidence="2">
    <location>
        <begin position="310"/>
        <end position="332"/>
    </location>
</feature>
<dbReference type="AlphaFoldDB" id="A0AA36IZZ1"/>
<evidence type="ECO:0000256" key="2">
    <source>
        <dbReference type="SAM" id="MobiDB-lite"/>
    </source>
</evidence>
<comment type="caution">
    <text evidence="3">The sequence shown here is derived from an EMBL/GenBank/DDBJ whole genome shotgun (WGS) entry which is preliminary data.</text>
</comment>
<keyword evidence="1" id="KW-0175">Coiled coil</keyword>
<proteinExistence type="predicted"/>
<gene>
    <name evidence="3" type="ORF">EVOR1521_LOCUS20275</name>
</gene>
<evidence type="ECO:0000313" key="4">
    <source>
        <dbReference type="Proteomes" id="UP001178507"/>
    </source>
</evidence>
<dbReference type="Proteomes" id="UP001178507">
    <property type="component" value="Unassembled WGS sequence"/>
</dbReference>
<name>A0AA36IZZ1_9DINO</name>
<accession>A0AA36IZZ1</accession>
<evidence type="ECO:0000256" key="1">
    <source>
        <dbReference type="SAM" id="Coils"/>
    </source>
</evidence>
<sequence length="332" mass="36382">MVNVLWGVAAMKLDGENTAAEVLAKFREAMQLQDWNEAGKGMNLYRLVPVTDHVIRLAEQEQLLVHLPGSAMSCAAIEEVYQQLEDAELRYERSKESVMALVDALRSREAPSEKTEVKDVQRLRQENSTLRRQLELSEYSRRVSEQRSLSTEECQASLMRELVLARQEVEALVTPRRPIQRVPAAPLSLSAWDGAPPFVPIPSMPCPGTVPPAHHQLAGCHHTNSQPGSNPCTPRVPQLRLPLRTQTAGPPMTFQTQSCVARPGSVFNVNSALVERTMRDPMREPMLGTMEAPQQACMSVGVTAAAAAAAAAGRGTPTSKVKASPLRMAPPR</sequence>
<organism evidence="3 4">
    <name type="scientific">Effrenium voratum</name>
    <dbReference type="NCBI Taxonomy" id="2562239"/>
    <lineage>
        <taxon>Eukaryota</taxon>
        <taxon>Sar</taxon>
        <taxon>Alveolata</taxon>
        <taxon>Dinophyceae</taxon>
        <taxon>Suessiales</taxon>
        <taxon>Symbiodiniaceae</taxon>
        <taxon>Effrenium</taxon>
    </lineage>
</organism>
<reference evidence="3" key="1">
    <citation type="submission" date="2023-08" db="EMBL/GenBank/DDBJ databases">
        <authorList>
            <person name="Chen Y."/>
            <person name="Shah S."/>
            <person name="Dougan E. K."/>
            <person name="Thang M."/>
            <person name="Chan C."/>
        </authorList>
    </citation>
    <scope>NUCLEOTIDE SEQUENCE</scope>
</reference>
<feature type="coiled-coil region" evidence="1">
    <location>
        <begin position="77"/>
        <end position="140"/>
    </location>
</feature>
<protein>
    <submittedName>
        <fullName evidence="3">Uncharacterized protein</fullName>
    </submittedName>
</protein>